<dbReference type="EMBL" id="AYUF01000295">
    <property type="protein sequence ID" value="ETK02856.1"/>
    <property type="molecule type" value="Genomic_DNA"/>
</dbReference>
<name>W2C8Q5_9BACT</name>
<sequence length="198" mass="22379">MDSKIQELTEKIYREGVEKGNEEAGRIVADAKEKEASMLREARTEADAIVEQTRREADELRKNTEAELRMYAAQAVEALKTEVADLVTDRVVRKEVKAATGDADFMRQMMLEIAREWAKNGEMTIQTSDADKLSAYFKAKAAELLQGGVRIEEVNGHKTSFAIAPADGSFKVQFGEAEFVEYFKEFLRPQLIEMLFSK</sequence>
<dbReference type="AlphaFoldDB" id="W2C8Q5"/>
<evidence type="ECO:0000313" key="3">
    <source>
        <dbReference type="Proteomes" id="UP000018837"/>
    </source>
</evidence>
<gene>
    <name evidence="2" type="ORF">N425_02240</name>
</gene>
<feature type="coiled-coil region" evidence="1">
    <location>
        <begin position="43"/>
        <end position="74"/>
    </location>
</feature>
<keyword evidence="1" id="KW-0175">Coiled coil</keyword>
<reference evidence="2 3" key="1">
    <citation type="submission" date="2013-11" db="EMBL/GenBank/DDBJ databases">
        <title>Single cell genomics of uncultured Tannerella BU063 (oral taxon 286).</title>
        <authorList>
            <person name="Beall C.J."/>
            <person name="Campbell A.G."/>
            <person name="Griffen A.L."/>
            <person name="Podar M."/>
            <person name="Leys E.J."/>
        </authorList>
    </citation>
    <scope>NUCLEOTIDE SEQUENCE [LARGE SCALE GENOMIC DNA]</scope>
    <source>
        <strain evidence="2">Cell 2</strain>
    </source>
</reference>
<dbReference type="PATRIC" id="fig|1411148.3.peg.223"/>
<evidence type="ECO:0000313" key="2">
    <source>
        <dbReference type="EMBL" id="ETK02856.1"/>
    </source>
</evidence>
<proteinExistence type="predicted"/>
<organism evidence="2 3">
    <name type="scientific">Tannerella sp. oral taxon BU063 isolate Cell 2</name>
    <dbReference type="NCBI Taxonomy" id="1411148"/>
    <lineage>
        <taxon>Bacteria</taxon>
        <taxon>Pseudomonadati</taxon>
        <taxon>Bacteroidota</taxon>
        <taxon>Bacteroidia</taxon>
        <taxon>Bacteroidales</taxon>
        <taxon>Tannerellaceae</taxon>
        <taxon>Tannerella</taxon>
    </lineage>
</organism>
<dbReference type="Proteomes" id="UP000018837">
    <property type="component" value="Unassembled WGS sequence"/>
</dbReference>
<accession>W2C8Q5</accession>
<comment type="caution">
    <text evidence="2">The sequence shown here is derived from an EMBL/GenBank/DDBJ whole genome shotgun (WGS) entry which is preliminary data.</text>
</comment>
<protein>
    <submittedName>
        <fullName evidence="2">ATP synthase subunit E</fullName>
    </submittedName>
</protein>
<evidence type="ECO:0000256" key="1">
    <source>
        <dbReference type="SAM" id="Coils"/>
    </source>
</evidence>